<organism evidence="2 3">
    <name type="scientific">Sphaerobolus stellatus (strain SS14)</name>
    <dbReference type="NCBI Taxonomy" id="990650"/>
    <lineage>
        <taxon>Eukaryota</taxon>
        <taxon>Fungi</taxon>
        <taxon>Dikarya</taxon>
        <taxon>Basidiomycota</taxon>
        <taxon>Agaricomycotina</taxon>
        <taxon>Agaricomycetes</taxon>
        <taxon>Phallomycetidae</taxon>
        <taxon>Geastrales</taxon>
        <taxon>Sphaerobolaceae</taxon>
        <taxon>Sphaerobolus</taxon>
    </lineage>
</organism>
<protein>
    <submittedName>
        <fullName evidence="2">Uncharacterized protein</fullName>
    </submittedName>
</protein>
<dbReference type="AlphaFoldDB" id="A0A0C9VK95"/>
<evidence type="ECO:0000313" key="3">
    <source>
        <dbReference type="Proteomes" id="UP000054279"/>
    </source>
</evidence>
<evidence type="ECO:0000256" key="1">
    <source>
        <dbReference type="SAM" id="MobiDB-lite"/>
    </source>
</evidence>
<evidence type="ECO:0000313" key="2">
    <source>
        <dbReference type="EMBL" id="KIJ38150.1"/>
    </source>
</evidence>
<proteinExistence type="predicted"/>
<feature type="region of interest" description="Disordered" evidence="1">
    <location>
        <begin position="266"/>
        <end position="293"/>
    </location>
</feature>
<feature type="region of interest" description="Disordered" evidence="1">
    <location>
        <begin position="88"/>
        <end position="109"/>
    </location>
</feature>
<keyword evidence="3" id="KW-1185">Reference proteome</keyword>
<name>A0A0C9VK95_SPHS4</name>
<gene>
    <name evidence="2" type="ORF">M422DRAFT_259304</name>
</gene>
<dbReference type="Proteomes" id="UP000054279">
    <property type="component" value="Unassembled WGS sequence"/>
</dbReference>
<dbReference type="OrthoDB" id="2369050at2759"/>
<dbReference type="HOGENOM" id="CLU_067176_0_0_1"/>
<sequence>MAFCHISINHRVTYTLTAEALKLQLEANLNDDLRANIKAKPILAEKLTPWSLEVKDRDDRLCNENIHMQHLIEANNTTCTARRTEKRSFLNQQSDPDPPAGLSKSVFREKNTPDSKYLPKLMDTEKMLLNEHDGCTHCCTLYACHHSNNCPMKATNTWPDAEMYRLLTTSMAQAETSSHITAAYTAVDPYDDDTDDLYVPPFTHFTIPHLYAMLNLTGPSIVGFPLSMKALLDIGCPSTVISATLVEQLGLHCFALPAEEDNLSSLSDSPLQCKDSHHHDSGDPEFVPPPPTPKKVRIKKVDFNDISEPALVGYLLPEPIMAAVREQIKVLSGIQLMEYKDAEYKKKYANRFPL</sequence>
<dbReference type="EMBL" id="KN837163">
    <property type="protein sequence ID" value="KIJ38150.1"/>
    <property type="molecule type" value="Genomic_DNA"/>
</dbReference>
<accession>A0A0C9VK95</accession>
<reference evidence="2 3" key="1">
    <citation type="submission" date="2014-06" db="EMBL/GenBank/DDBJ databases">
        <title>Evolutionary Origins and Diversification of the Mycorrhizal Mutualists.</title>
        <authorList>
            <consortium name="DOE Joint Genome Institute"/>
            <consortium name="Mycorrhizal Genomics Consortium"/>
            <person name="Kohler A."/>
            <person name="Kuo A."/>
            <person name="Nagy L.G."/>
            <person name="Floudas D."/>
            <person name="Copeland A."/>
            <person name="Barry K.W."/>
            <person name="Cichocki N."/>
            <person name="Veneault-Fourrey C."/>
            <person name="LaButti K."/>
            <person name="Lindquist E.A."/>
            <person name="Lipzen A."/>
            <person name="Lundell T."/>
            <person name="Morin E."/>
            <person name="Murat C."/>
            <person name="Riley R."/>
            <person name="Ohm R."/>
            <person name="Sun H."/>
            <person name="Tunlid A."/>
            <person name="Henrissat B."/>
            <person name="Grigoriev I.V."/>
            <person name="Hibbett D.S."/>
            <person name="Martin F."/>
        </authorList>
    </citation>
    <scope>NUCLEOTIDE SEQUENCE [LARGE SCALE GENOMIC DNA]</scope>
    <source>
        <strain evidence="2 3">SS14</strain>
    </source>
</reference>